<dbReference type="InterPro" id="IPR038561">
    <property type="entry name" value="SoxD_sf"/>
</dbReference>
<dbReference type="RefSeq" id="WP_123630064.1">
    <property type="nucleotide sequence ID" value="NZ_AYKH01000002.1"/>
</dbReference>
<dbReference type="AlphaFoldDB" id="A0A423PWI7"/>
<keyword evidence="2" id="KW-1185">Reference proteome</keyword>
<protein>
    <submittedName>
        <fullName evidence="1">Sarcosine oxidase subunit delta</fullName>
    </submittedName>
</protein>
<accession>A0A423PWI7</accession>
<dbReference type="Proteomes" id="UP000283993">
    <property type="component" value="Unassembled WGS sequence"/>
</dbReference>
<dbReference type="Pfam" id="PF04267">
    <property type="entry name" value="SoxD"/>
    <property type="match status" value="1"/>
</dbReference>
<evidence type="ECO:0000313" key="2">
    <source>
        <dbReference type="Proteomes" id="UP000283993"/>
    </source>
</evidence>
<organism evidence="1 2">
    <name type="scientific">Salinisphaera orenii MK-B5</name>
    <dbReference type="NCBI Taxonomy" id="856730"/>
    <lineage>
        <taxon>Bacteria</taxon>
        <taxon>Pseudomonadati</taxon>
        <taxon>Pseudomonadota</taxon>
        <taxon>Gammaproteobacteria</taxon>
        <taxon>Salinisphaerales</taxon>
        <taxon>Salinisphaeraceae</taxon>
        <taxon>Salinisphaera</taxon>
    </lineage>
</organism>
<dbReference type="EMBL" id="AYKH01000002">
    <property type="protein sequence ID" value="ROO29944.1"/>
    <property type="molecule type" value="Genomic_DNA"/>
</dbReference>
<comment type="caution">
    <text evidence="1">The sequence shown here is derived from an EMBL/GenBank/DDBJ whole genome shotgun (WGS) entry which is preliminary data.</text>
</comment>
<name>A0A423PWI7_9GAMM</name>
<gene>
    <name evidence="1" type="ORF">SAOR_02390</name>
</gene>
<sequence length="90" mass="10152">MKRIDCPEIGPRPIDEFTYGGEVRRPPQAGADTAALADYVFNRAGAPGVLREWWHHDPSGRWFVLERDTRTDTVLRSVPITEVAHAVPTR</sequence>
<reference evidence="1 2" key="1">
    <citation type="submission" date="2013-10" db="EMBL/GenBank/DDBJ databases">
        <title>Salinisphaera orenii MK-B5 Genome Sequencing.</title>
        <authorList>
            <person name="Lai Q."/>
            <person name="Li C."/>
            <person name="Shao Z."/>
        </authorList>
    </citation>
    <scope>NUCLEOTIDE SEQUENCE [LARGE SCALE GENOMIC DNA]</scope>
    <source>
        <strain evidence="1 2">MK-B5</strain>
    </source>
</reference>
<evidence type="ECO:0000313" key="1">
    <source>
        <dbReference type="EMBL" id="ROO29944.1"/>
    </source>
</evidence>
<dbReference type="InterPro" id="IPR006279">
    <property type="entry name" value="SoxD"/>
</dbReference>
<proteinExistence type="predicted"/>
<dbReference type="GO" id="GO:0008115">
    <property type="term" value="F:sarcosine oxidase activity"/>
    <property type="evidence" value="ECO:0007669"/>
    <property type="project" value="InterPro"/>
</dbReference>
<dbReference type="Gene3D" id="3.30.2270.10">
    <property type="entry name" value="Folate-binding superfamily"/>
    <property type="match status" value="1"/>
</dbReference>
<dbReference type="GO" id="GO:0046653">
    <property type="term" value="P:tetrahydrofolate metabolic process"/>
    <property type="evidence" value="ECO:0007669"/>
    <property type="project" value="InterPro"/>
</dbReference>